<dbReference type="PANTHER" id="PTHR23131">
    <property type="entry name" value="ENDORIBONUCLEASE LACTB2"/>
    <property type="match status" value="1"/>
</dbReference>
<organism evidence="2 3">
    <name type="scientific">Arthrobacter hankyongi</name>
    <dbReference type="NCBI Taxonomy" id="2904801"/>
    <lineage>
        <taxon>Bacteria</taxon>
        <taxon>Bacillati</taxon>
        <taxon>Actinomycetota</taxon>
        <taxon>Actinomycetes</taxon>
        <taxon>Micrococcales</taxon>
        <taxon>Micrococcaceae</taxon>
        <taxon>Arthrobacter</taxon>
    </lineage>
</organism>
<feature type="domain" description="Metallo-beta-lactamase" evidence="1">
    <location>
        <begin position="23"/>
        <end position="236"/>
    </location>
</feature>
<accession>A0ABS9L9Q6</accession>
<reference evidence="2" key="1">
    <citation type="submission" date="2022-01" db="EMBL/GenBank/DDBJ databases">
        <authorList>
            <person name="Jo J.-H."/>
            <person name="Im W.-T."/>
        </authorList>
    </citation>
    <scope>NUCLEOTIDE SEQUENCE</scope>
    <source>
        <strain evidence="2">I2-34</strain>
    </source>
</reference>
<dbReference type="RefSeq" id="WP_237822662.1">
    <property type="nucleotide sequence ID" value="NZ_JAKLTQ010000013.1"/>
</dbReference>
<proteinExistence type="predicted"/>
<dbReference type="InterPro" id="IPR050662">
    <property type="entry name" value="Sec-metab_biosynth-thioest"/>
</dbReference>
<sequence length="327" mass="35236">MTTALAPGLFSIPVAIPIPSLATVNVYLLELEGGGVALIDTGWDDEASYRSLVDGVAAAGHGLDDVATIIVTHAHPDHMGLARRIRDISGARVLMHHVEVGRLRDGPTGPHAYNAAVRRTFPRWGVEASDLENWVGASAAMPARSWDVAAEPVCHGQLLDLPGWQLEALWTPGHTPGHLCLYDRTTRLLFSGDHVLPRITPVIGMHPGEESDPLADFLASLEQVAALDVSTVLPAHGSPFSGVADRAAELMAHHRQRLQEVHSRVEKQPGVTAWGLANQLTWSRPLADAPAPTRRLALAETQAHLVHLHRRGELARSGTGAERWTTT</sequence>
<protein>
    <submittedName>
        <fullName evidence="2">MBL fold metallo-hydrolase</fullName>
    </submittedName>
</protein>
<keyword evidence="3" id="KW-1185">Reference proteome</keyword>
<evidence type="ECO:0000259" key="1">
    <source>
        <dbReference type="SMART" id="SM00849"/>
    </source>
</evidence>
<name>A0ABS9L9Q6_9MICC</name>
<dbReference type="Gene3D" id="3.60.15.10">
    <property type="entry name" value="Ribonuclease Z/Hydroxyacylglutathione hydrolase-like"/>
    <property type="match status" value="1"/>
</dbReference>
<dbReference type="Gene3D" id="1.10.10.10">
    <property type="entry name" value="Winged helix-like DNA-binding domain superfamily/Winged helix DNA-binding domain"/>
    <property type="match status" value="1"/>
</dbReference>
<dbReference type="InterPro" id="IPR036388">
    <property type="entry name" value="WH-like_DNA-bd_sf"/>
</dbReference>
<dbReference type="CDD" id="cd07725">
    <property type="entry name" value="TTHA1429-like_MBL-fold"/>
    <property type="match status" value="1"/>
</dbReference>
<dbReference type="EMBL" id="JAKLTQ010000013">
    <property type="protein sequence ID" value="MCG2623395.1"/>
    <property type="molecule type" value="Genomic_DNA"/>
</dbReference>
<dbReference type="Proteomes" id="UP001165368">
    <property type="component" value="Unassembled WGS sequence"/>
</dbReference>
<evidence type="ECO:0000313" key="3">
    <source>
        <dbReference type="Proteomes" id="UP001165368"/>
    </source>
</evidence>
<dbReference type="InterPro" id="IPR036866">
    <property type="entry name" value="RibonucZ/Hydroxyglut_hydro"/>
</dbReference>
<dbReference type="SMART" id="SM00849">
    <property type="entry name" value="Lactamase_B"/>
    <property type="match status" value="1"/>
</dbReference>
<dbReference type="PANTHER" id="PTHR23131:SF4">
    <property type="entry name" value="METALLO-BETA-LACTAMASE SUPERFAMILY POTEIN"/>
    <property type="match status" value="1"/>
</dbReference>
<dbReference type="InterPro" id="IPR001279">
    <property type="entry name" value="Metallo-B-lactamas"/>
</dbReference>
<evidence type="ECO:0000313" key="2">
    <source>
        <dbReference type="EMBL" id="MCG2623395.1"/>
    </source>
</evidence>
<comment type="caution">
    <text evidence="2">The sequence shown here is derived from an EMBL/GenBank/DDBJ whole genome shotgun (WGS) entry which is preliminary data.</text>
</comment>
<dbReference type="Pfam" id="PF00753">
    <property type="entry name" value="Lactamase_B"/>
    <property type="match status" value="1"/>
</dbReference>
<gene>
    <name evidence="2" type="ORF">LVY72_15975</name>
</gene>
<dbReference type="SUPFAM" id="SSF56281">
    <property type="entry name" value="Metallo-hydrolase/oxidoreductase"/>
    <property type="match status" value="1"/>
</dbReference>